<dbReference type="PANTHER" id="PTHR47074">
    <property type="entry name" value="BNAC02G40300D PROTEIN"/>
    <property type="match status" value="1"/>
</dbReference>
<dbReference type="GO" id="GO:0004523">
    <property type="term" value="F:RNA-DNA hybrid ribonuclease activity"/>
    <property type="evidence" value="ECO:0007669"/>
    <property type="project" value="InterPro"/>
</dbReference>
<dbReference type="InterPro" id="IPR002156">
    <property type="entry name" value="RNaseH_domain"/>
</dbReference>
<dbReference type="CDD" id="cd06222">
    <property type="entry name" value="RNase_H_like"/>
    <property type="match status" value="1"/>
</dbReference>
<evidence type="ECO:0000313" key="3">
    <source>
        <dbReference type="EMBL" id="PNX59748.1"/>
    </source>
</evidence>
<reference evidence="3 5" key="2">
    <citation type="journal article" date="2017" name="Front. Plant Sci.">
        <title>Gene Classification and Mining of Molecular Markers Useful in Red Clover (Trifolium pratense) Breeding.</title>
        <authorList>
            <person name="Istvanek J."/>
            <person name="Dluhosova J."/>
            <person name="Dluhos P."/>
            <person name="Patkova L."/>
            <person name="Nedelnik J."/>
            <person name="Repkova J."/>
        </authorList>
    </citation>
    <scope>NUCLEOTIDE SEQUENCE [LARGE SCALE GENOMIC DNA]</scope>
    <source>
        <strain evidence="5">cv. Tatra</strain>
        <tissue evidence="3">Young leaves</tissue>
    </source>
</reference>
<dbReference type="InterPro" id="IPR052929">
    <property type="entry name" value="RNase_H-like_EbsB-rel"/>
</dbReference>
<evidence type="ECO:0000256" key="1">
    <source>
        <dbReference type="SAM" id="MobiDB-lite"/>
    </source>
</evidence>
<evidence type="ECO:0000313" key="4">
    <source>
        <dbReference type="EMBL" id="PNX69187.1"/>
    </source>
</evidence>
<feature type="compositionally biased region" description="Low complexity" evidence="1">
    <location>
        <begin position="27"/>
        <end position="38"/>
    </location>
</feature>
<feature type="domain" description="RNase H type-1" evidence="2">
    <location>
        <begin position="49"/>
        <end position="113"/>
    </location>
</feature>
<organism evidence="3 5">
    <name type="scientific">Trifolium pratense</name>
    <name type="common">Red clover</name>
    <dbReference type="NCBI Taxonomy" id="57577"/>
    <lineage>
        <taxon>Eukaryota</taxon>
        <taxon>Viridiplantae</taxon>
        <taxon>Streptophyta</taxon>
        <taxon>Embryophyta</taxon>
        <taxon>Tracheophyta</taxon>
        <taxon>Spermatophyta</taxon>
        <taxon>Magnoliopsida</taxon>
        <taxon>eudicotyledons</taxon>
        <taxon>Gunneridae</taxon>
        <taxon>Pentapetalae</taxon>
        <taxon>rosids</taxon>
        <taxon>fabids</taxon>
        <taxon>Fabales</taxon>
        <taxon>Fabaceae</taxon>
        <taxon>Papilionoideae</taxon>
        <taxon>50 kb inversion clade</taxon>
        <taxon>NPAAA clade</taxon>
        <taxon>Hologalegina</taxon>
        <taxon>IRL clade</taxon>
        <taxon>Trifolieae</taxon>
        <taxon>Trifolium</taxon>
    </lineage>
</organism>
<evidence type="ECO:0000313" key="5">
    <source>
        <dbReference type="Proteomes" id="UP000236291"/>
    </source>
</evidence>
<sequence>MYFVEQAGATLREYKANSELGRNTVRTNTSTSSNETNWSPPPTNTLKINVDAHCNGDGRWGLGWVVRKEDGSCLGAVTRVVRARMTMEAEALGIIEVLQQIERYDGRPVIVES</sequence>
<feature type="non-terminal residue" evidence="3">
    <location>
        <position position="113"/>
    </location>
</feature>
<proteinExistence type="predicted"/>
<feature type="region of interest" description="Disordered" evidence="1">
    <location>
        <begin position="20"/>
        <end position="43"/>
    </location>
</feature>
<comment type="caution">
    <text evidence="3">The sequence shown here is derived from an EMBL/GenBank/DDBJ whole genome shotgun (WGS) entry which is preliminary data.</text>
</comment>
<protein>
    <recommendedName>
        <fullName evidence="2">RNase H type-1 domain-containing protein</fullName>
    </recommendedName>
</protein>
<accession>A0A2K3K0F3</accession>
<gene>
    <name evidence="3" type="ORF">L195_g051577</name>
    <name evidence="4" type="ORF">L195_g056578</name>
</gene>
<evidence type="ECO:0000259" key="2">
    <source>
        <dbReference type="Pfam" id="PF13456"/>
    </source>
</evidence>
<dbReference type="AlphaFoldDB" id="A0A2K3K0F3"/>
<dbReference type="Pfam" id="PF13456">
    <property type="entry name" value="RVT_3"/>
    <property type="match status" value="1"/>
</dbReference>
<dbReference type="Proteomes" id="UP000236291">
    <property type="component" value="Unassembled WGS sequence"/>
</dbReference>
<dbReference type="GO" id="GO:0003676">
    <property type="term" value="F:nucleic acid binding"/>
    <property type="evidence" value="ECO:0007669"/>
    <property type="project" value="InterPro"/>
</dbReference>
<dbReference type="EMBL" id="ASHM01107818">
    <property type="protein sequence ID" value="PNX69187.1"/>
    <property type="molecule type" value="Genomic_DNA"/>
</dbReference>
<dbReference type="InterPro" id="IPR036397">
    <property type="entry name" value="RNaseH_sf"/>
</dbReference>
<dbReference type="PANTHER" id="PTHR47074:SF11">
    <property type="entry name" value="REVERSE TRANSCRIPTASE-LIKE PROTEIN"/>
    <property type="match status" value="1"/>
</dbReference>
<dbReference type="InterPro" id="IPR044730">
    <property type="entry name" value="RNase_H-like_dom_plant"/>
</dbReference>
<reference evidence="3 5" key="1">
    <citation type="journal article" date="2014" name="Am. J. Bot.">
        <title>Genome assembly and annotation for red clover (Trifolium pratense; Fabaceae).</title>
        <authorList>
            <person name="Istvanek J."/>
            <person name="Jaros M."/>
            <person name="Krenek A."/>
            <person name="Repkova J."/>
        </authorList>
    </citation>
    <scope>NUCLEOTIDE SEQUENCE [LARGE SCALE GENOMIC DNA]</scope>
    <source>
        <strain evidence="5">cv. Tatra</strain>
        <tissue evidence="3">Young leaves</tissue>
    </source>
</reference>
<name>A0A2K3K0F3_TRIPR</name>
<dbReference type="Gene3D" id="3.30.420.10">
    <property type="entry name" value="Ribonuclease H-like superfamily/Ribonuclease H"/>
    <property type="match status" value="1"/>
</dbReference>
<dbReference type="EMBL" id="ASHM01081339">
    <property type="protein sequence ID" value="PNX59748.1"/>
    <property type="molecule type" value="Genomic_DNA"/>
</dbReference>